<evidence type="ECO:0000256" key="8">
    <source>
        <dbReference type="ARBA" id="ARBA00022573"/>
    </source>
</evidence>
<evidence type="ECO:0000256" key="4">
    <source>
        <dbReference type="ARBA" id="ARBA00010561"/>
    </source>
</evidence>
<comment type="caution">
    <text evidence="20">The sequence shown here is derived from an EMBL/GenBank/DDBJ whole genome shotgun (WGS) entry which is preliminary data.</text>
</comment>
<keyword evidence="9 19" id="KW-0808">Transferase</keyword>
<feature type="transmembrane region" description="Helical" evidence="19">
    <location>
        <begin position="223"/>
        <end position="247"/>
    </location>
</feature>
<comment type="function">
    <text evidence="14 19">Joins adenosylcobinamide-GDP and alpha-ribazole to generate adenosylcobalamin (Ado-cobalamin). Also synthesizes adenosylcobalamin 5'-phosphate from adenosylcobinamide-GDP and alpha-ribazole 5'-phosphate.</text>
</comment>
<keyword evidence="12 19" id="KW-1133">Transmembrane helix</keyword>
<evidence type="ECO:0000256" key="19">
    <source>
        <dbReference type="HAMAP-Rule" id="MF_00719"/>
    </source>
</evidence>
<evidence type="ECO:0000256" key="5">
    <source>
        <dbReference type="ARBA" id="ARBA00013200"/>
    </source>
</evidence>
<dbReference type="PANTHER" id="PTHR34148:SF1">
    <property type="entry name" value="ADENOSYLCOBINAMIDE-GDP RIBAZOLETRANSFERASE"/>
    <property type="match status" value="1"/>
</dbReference>
<evidence type="ECO:0000256" key="6">
    <source>
        <dbReference type="ARBA" id="ARBA00015850"/>
    </source>
</evidence>
<evidence type="ECO:0000313" key="20">
    <source>
        <dbReference type="EMBL" id="KYZ77090.1"/>
    </source>
</evidence>
<dbReference type="GO" id="GO:0008818">
    <property type="term" value="F:cobalamin 5'-phosphate synthase activity"/>
    <property type="evidence" value="ECO:0007669"/>
    <property type="project" value="UniProtKB-UniRule"/>
</dbReference>
<evidence type="ECO:0000256" key="2">
    <source>
        <dbReference type="ARBA" id="ARBA00004651"/>
    </source>
</evidence>
<keyword evidence="21" id="KW-1185">Reference proteome</keyword>
<reference evidence="20 21" key="1">
    <citation type="submission" date="2016-02" db="EMBL/GenBank/DDBJ databases">
        <title>Anaerosporomusa subterraneum gen. nov., sp. nov., a spore-forming obligate anaerobe isolated from saprolite.</title>
        <authorList>
            <person name="Choi J.K."/>
            <person name="Shah M."/>
            <person name="Yee N."/>
        </authorList>
    </citation>
    <scope>NUCLEOTIDE SEQUENCE [LARGE SCALE GENOMIC DNA]</scope>
    <source>
        <strain evidence="20 21">RU4</strain>
    </source>
</reference>
<evidence type="ECO:0000256" key="14">
    <source>
        <dbReference type="ARBA" id="ARBA00025228"/>
    </source>
</evidence>
<dbReference type="Pfam" id="PF02654">
    <property type="entry name" value="CobS"/>
    <property type="match status" value="1"/>
</dbReference>
<dbReference type="UniPathway" id="UPA00148">
    <property type="reaction ID" value="UER00238"/>
</dbReference>
<dbReference type="InterPro" id="IPR003805">
    <property type="entry name" value="CobS"/>
</dbReference>
<evidence type="ECO:0000256" key="10">
    <source>
        <dbReference type="ARBA" id="ARBA00022692"/>
    </source>
</evidence>
<dbReference type="EMBL" id="LSGP01000013">
    <property type="protein sequence ID" value="KYZ77090.1"/>
    <property type="molecule type" value="Genomic_DNA"/>
</dbReference>
<feature type="transmembrane region" description="Helical" evidence="19">
    <location>
        <begin position="33"/>
        <end position="52"/>
    </location>
</feature>
<keyword evidence="10 19" id="KW-0812">Transmembrane</keyword>
<dbReference type="HAMAP" id="MF_00719">
    <property type="entry name" value="CobS"/>
    <property type="match status" value="1"/>
</dbReference>
<protein>
    <recommendedName>
        <fullName evidence="6 19">Adenosylcobinamide-GDP ribazoletransferase</fullName>
        <ecNumber evidence="5 19">2.7.8.26</ecNumber>
    </recommendedName>
    <alternativeName>
        <fullName evidence="16 19">Cobalamin synthase</fullName>
    </alternativeName>
    <alternativeName>
        <fullName evidence="15 19">Cobalamin-5'-phosphate synthase</fullName>
    </alternativeName>
</protein>
<feature type="transmembrane region" description="Helical" evidence="19">
    <location>
        <begin position="58"/>
        <end position="76"/>
    </location>
</feature>
<evidence type="ECO:0000256" key="12">
    <source>
        <dbReference type="ARBA" id="ARBA00022989"/>
    </source>
</evidence>
<comment type="catalytic activity">
    <reaction evidence="17 19">
        <text>alpha-ribazole + adenosylcob(III)inamide-GDP = adenosylcob(III)alamin + GMP + H(+)</text>
        <dbReference type="Rhea" id="RHEA:16049"/>
        <dbReference type="ChEBI" id="CHEBI:10329"/>
        <dbReference type="ChEBI" id="CHEBI:15378"/>
        <dbReference type="ChEBI" id="CHEBI:18408"/>
        <dbReference type="ChEBI" id="CHEBI:58115"/>
        <dbReference type="ChEBI" id="CHEBI:60487"/>
        <dbReference type="EC" id="2.7.8.26"/>
    </reaction>
</comment>
<dbReference type="GO" id="GO:0005886">
    <property type="term" value="C:plasma membrane"/>
    <property type="evidence" value="ECO:0007669"/>
    <property type="project" value="UniProtKB-SubCell"/>
</dbReference>
<accession>A0A154BTD7</accession>
<comment type="catalytic activity">
    <reaction evidence="18 19">
        <text>alpha-ribazole 5'-phosphate + adenosylcob(III)inamide-GDP = adenosylcob(III)alamin 5'-phosphate + GMP + H(+)</text>
        <dbReference type="Rhea" id="RHEA:23560"/>
        <dbReference type="ChEBI" id="CHEBI:15378"/>
        <dbReference type="ChEBI" id="CHEBI:57918"/>
        <dbReference type="ChEBI" id="CHEBI:58115"/>
        <dbReference type="ChEBI" id="CHEBI:60487"/>
        <dbReference type="ChEBI" id="CHEBI:60493"/>
        <dbReference type="EC" id="2.7.8.26"/>
    </reaction>
</comment>
<comment type="pathway">
    <text evidence="3 19">Cofactor biosynthesis; adenosylcobalamin biosynthesis; adenosylcobalamin from cob(II)yrinate a,c-diamide: step 7/7.</text>
</comment>
<dbReference type="GO" id="GO:0009236">
    <property type="term" value="P:cobalamin biosynthetic process"/>
    <property type="evidence" value="ECO:0007669"/>
    <property type="project" value="UniProtKB-UniRule"/>
</dbReference>
<evidence type="ECO:0000256" key="17">
    <source>
        <dbReference type="ARBA" id="ARBA00048623"/>
    </source>
</evidence>
<evidence type="ECO:0000313" key="21">
    <source>
        <dbReference type="Proteomes" id="UP000076268"/>
    </source>
</evidence>
<evidence type="ECO:0000256" key="3">
    <source>
        <dbReference type="ARBA" id="ARBA00004663"/>
    </source>
</evidence>
<organism evidence="20 21">
    <name type="scientific">Anaerosporomusa subterranea</name>
    <dbReference type="NCBI Taxonomy" id="1794912"/>
    <lineage>
        <taxon>Bacteria</taxon>
        <taxon>Bacillati</taxon>
        <taxon>Bacillota</taxon>
        <taxon>Negativicutes</taxon>
        <taxon>Acetonemataceae</taxon>
        <taxon>Anaerosporomusa</taxon>
    </lineage>
</organism>
<comment type="similarity">
    <text evidence="4 19">Belongs to the CobS family.</text>
</comment>
<dbReference type="STRING" id="1794912.AXX12_02850"/>
<dbReference type="Proteomes" id="UP000076268">
    <property type="component" value="Unassembled WGS sequence"/>
</dbReference>
<dbReference type="PANTHER" id="PTHR34148">
    <property type="entry name" value="ADENOSYLCOBINAMIDE-GDP RIBAZOLETRANSFERASE"/>
    <property type="match status" value="1"/>
</dbReference>
<feature type="transmembrane region" description="Helical" evidence="19">
    <location>
        <begin position="106"/>
        <end position="125"/>
    </location>
</feature>
<feature type="transmembrane region" description="Helical" evidence="19">
    <location>
        <begin position="131"/>
        <end position="155"/>
    </location>
</feature>
<dbReference type="AlphaFoldDB" id="A0A154BTD7"/>
<keyword evidence="7 19" id="KW-1003">Cell membrane</keyword>
<comment type="cofactor">
    <cofactor evidence="1 19">
        <name>Mg(2+)</name>
        <dbReference type="ChEBI" id="CHEBI:18420"/>
    </cofactor>
</comment>
<keyword evidence="13 19" id="KW-0472">Membrane</keyword>
<gene>
    <name evidence="19" type="primary">cobS</name>
    <name evidence="20" type="ORF">AXX12_02850</name>
</gene>
<dbReference type="EC" id="2.7.8.26" evidence="5 19"/>
<evidence type="ECO:0000256" key="16">
    <source>
        <dbReference type="ARBA" id="ARBA00032853"/>
    </source>
</evidence>
<evidence type="ECO:0000256" key="18">
    <source>
        <dbReference type="ARBA" id="ARBA00049504"/>
    </source>
</evidence>
<evidence type="ECO:0000256" key="1">
    <source>
        <dbReference type="ARBA" id="ARBA00001946"/>
    </source>
</evidence>
<dbReference type="NCBIfam" id="TIGR00317">
    <property type="entry name" value="cobS"/>
    <property type="match status" value="1"/>
</dbReference>
<evidence type="ECO:0000256" key="9">
    <source>
        <dbReference type="ARBA" id="ARBA00022679"/>
    </source>
</evidence>
<dbReference type="GO" id="GO:0051073">
    <property type="term" value="F:adenosylcobinamide-GDP ribazoletransferase activity"/>
    <property type="evidence" value="ECO:0007669"/>
    <property type="project" value="UniProtKB-UniRule"/>
</dbReference>
<name>A0A154BTD7_ANASB</name>
<comment type="subcellular location">
    <subcellularLocation>
        <location evidence="2 19">Cell membrane</location>
        <topology evidence="2 19">Multi-pass membrane protein</topology>
    </subcellularLocation>
</comment>
<feature type="transmembrane region" description="Helical" evidence="19">
    <location>
        <begin position="176"/>
        <end position="203"/>
    </location>
</feature>
<evidence type="ECO:0000256" key="15">
    <source>
        <dbReference type="ARBA" id="ARBA00032605"/>
    </source>
</evidence>
<evidence type="ECO:0000256" key="13">
    <source>
        <dbReference type="ARBA" id="ARBA00023136"/>
    </source>
</evidence>
<keyword evidence="11 19" id="KW-0460">Magnesium</keyword>
<dbReference type="OrthoDB" id="9794626at2"/>
<evidence type="ECO:0000256" key="7">
    <source>
        <dbReference type="ARBA" id="ARBA00022475"/>
    </source>
</evidence>
<dbReference type="RefSeq" id="WP_066238779.1">
    <property type="nucleotide sequence ID" value="NZ_LSGP01000013.1"/>
</dbReference>
<keyword evidence="8 19" id="KW-0169">Cobalamin biosynthesis</keyword>
<proteinExistence type="inferred from homology"/>
<evidence type="ECO:0000256" key="11">
    <source>
        <dbReference type="ARBA" id="ARBA00022842"/>
    </source>
</evidence>
<sequence>MRDFITGLQFLTTIRLWPETEWSSERFGRSVRYFPLVGAVIGLVLSVSYILLSPWLPIHLAAALFIIGNILLTGGLHCDGFMDTMDGVLSGRSPERMLEIMKDSRVGANGVIAFLCLILLKWSILLDFPAAALPATLFAAPIIGRMGMVAAITSFPYARPQGIGKAFAEFAGGNSLLFALASGLVLISLLGWPIIVAALVGLIAGMLFARSANKRLGGITGDIYGAVTEITELCFFVAALVLTNFIVA</sequence>